<evidence type="ECO:0000256" key="2">
    <source>
        <dbReference type="ARBA" id="ARBA00023163"/>
    </source>
</evidence>
<dbReference type="Proteomes" id="UP000030686">
    <property type="component" value="Unassembled WGS sequence"/>
</dbReference>
<organism evidence="4 5">
    <name type="scientific">Penicillium roqueforti (strain FM164)</name>
    <dbReference type="NCBI Taxonomy" id="1365484"/>
    <lineage>
        <taxon>Eukaryota</taxon>
        <taxon>Fungi</taxon>
        <taxon>Dikarya</taxon>
        <taxon>Ascomycota</taxon>
        <taxon>Pezizomycotina</taxon>
        <taxon>Eurotiomycetes</taxon>
        <taxon>Eurotiomycetidae</taxon>
        <taxon>Eurotiales</taxon>
        <taxon>Aspergillaceae</taxon>
        <taxon>Penicillium</taxon>
    </lineage>
</organism>
<dbReference type="AlphaFoldDB" id="W6Q1D2"/>
<keyword evidence="2" id="KW-0804">Transcription</keyword>
<dbReference type="GO" id="GO:0005634">
    <property type="term" value="C:nucleus"/>
    <property type="evidence" value="ECO:0007669"/>
    <property type="project" value="TreeGrafter"/>
</dbReference>
<keyword evidence="1" id="KW-0805">Transcription regulation</keyword>
<evidence type="ECO:0000256" key="3">
    <source>
        <dbReference type="ARBA" id="ARBA00023242"/>
    </source>
</evidence>
<reference evidence="4" key="1">
    <citation type="journal article" date="2014" name="Nat. Commun.">
        <title>Multiple recent horizontal transfers of a large genomic region in cheese making fungi.</title>
        <authorList>
            <person name="Cheeseman K."/>
            <person name="Ropars J."/>
            <person name="Renault P."/>
            <person name="Dupont J."/>
            <person name="Gouzy J."/>
            <person name="Branca A."/>
            <person name="Abraham A.L."/>
            <person name="Ceppi M."/>
            <person name="Conseiller E."/>
            <person name="Debuchy R."/>
            <person name="Malagnac F."/>
            <person name="Goarin A."/>
            <person name="Silar P."/>
            <person name="Lacoste S."/>
            <person name="Sallet E."/>
            <person name="Bensimon A."/>
            <person name="Giraud T."/>
            <person name="Brygoo Y."/>
        </authorList>
    </citation>
    <scope>NUCLEOTIDE SEQUENCE [LARGE SCALE GENOMIC DNA]</scope>
    <source>
        <strain evidence="4">FM164</strain>
    </source>
</reference>
<protein>
    <submittedName>
        <fullName evidence="4">Genomic scaffold, ProqFM164S02</fullName>
    </submittedName>
</protein>
<dbReference type="CDD" id="cd12148">
    <property type="entry name" value="fungal_TF_MHR"/>
    <property type="match status" value="1"/>
</dbReference>
<dbReference type="GO" id="GO:0000981">
    <property type="term" value="F:DNA-binding transcription factor activity, RNA polymerase II-specific"/>
    <property type="evidence" value="ECO:0007669"/>
    <property type="project" value="TreeGrafter"/>
</dbReference>
<keyword evidence="3" id="KW-0539">Nucleus</keyword>
<sequence>MLFSLNLQCSLQLDMPPASQKSLAKCPFPDEDALARYVSSPHEDGLNAYMYSTHLVKFSMIVADIGVCASIADLVDDDGNSPAALENHALNLSSAPRNLEVWRDQLPSELLLSRYGNSSGNSEMLDFDRTLTLPNRLHRQAVLLELHYHNAYTLLQRPFTRLHYAHTSSMITSPNSRQPGVELHIASALHHASIIVDTVSTVCSMSDIFYGWPALERGVDNRSLRPR</sequence>
<name>W6Q1D2_PENRF</name>
<dbReference type="GO" id="GO:0000435">
    <property type="term" value="P:positive regulation of transcription from RNA polymerase II promoter by galactose"/>
    <property type="evidence" value="ECO:0007669"/>
    <property type="project" value="TreeGrafter"/>
</dbReference>
<gene>
    <name evidence="4" type="ORF">PROQFM164_S02g000289</name>
</gene>
<accession>W6Q1D2</accession>
<dbReference type="EMBL" id="HG792016">
    <property type="protein sequence ID" value="CDM30140.1"/>
    <property type="molecule type" value="Genomic_DNA"/>
</dbReference>
<dbReference type="OMA" id="AYMYSTH"/>
<dbReference type="InterPro" id="IPR051127">
    <property type="entry name" value="Fungal_SecMet_Regulators"/>
</dbReference>
<proteinExistence type="predicted"/>
<dbReference type="PANTHER" id="PTHR47424:SF12">
    <property type="entry name" value="TRANSCRIPTION FACTOR ASQA"/>
    <property type="match status" value="1"/>
</dbReference>
<dbReference type="OrthoDB" id="2283488at2759"/>
<keyword evidence="5" id="KW-1185">Reference proteome</keyword>
<dbReference type="STRING" id="1365484.W6Q1D2"/>
<dbReference type="PANTHER" id="PTHR47424">
    <property type="entry name" value="REGULATORY PROTEIN GAL4"/>
    <property type="match status" value="1"/>
</dbReference>
<evidence type="ECO:0000256" key="1">
    <source>
        <dbReference type="ARBA" id="ARBA00023015"/>
    </source>
</evidence>
<evidence type="ECO:0000313" key="4">
    <source>
        <dbReference type="EMBL" id="CDM30140.1"/>
    </source>
</evidence>
<dbReference type="GO" id="GO:0000978">
    <property type="term" value="F:RNA polymerase II cis-regulatory region sequence-specific DNA binding"/>
    <property type="evidence" value="ECO:0007669"/>
    <property type="project" value="TreeGrafter"/>
</dbReference>
<evidence type="ECO:0000313" key="5">
    <source>
        <dbReference type="Proteomes" id="UP000030686"/>
    </source>
</evidence>